<name>A0ABR1JYV3_9AGAR</name>
<dbReference type="Proteomes" id="UP001498398">
    <property type="component" value="Unassembled WGS sequence"/>
</dbReference>
<dbReference type="Pfam" id="PF05199">
    <property type="entry name" value="GMC_oxred_C"/>
    <property type="match status" value="1"/>
</dbReference>
<dbReference type="PANTHER" id="PTHR11552:SF219">
    <property type="entry name" value="GLUCOSE-METHANOL-CHOLINE OXIDOREDUCTASE N-TERMINAL DOMAIN-CONTAINING PROTEIN"/>
    <property type="match status" value="1"/>
</dbReference>
<dbReference type="EMBL" id="JBANRG010000002">
    <property type="protein sequence ID" value="KAK7469993.1"/>
    <property type="molecule type" value="Genomic_DNA"/>
</dbReference>
<keyword evidence="5" id="KW-1185">Reference proteome</keyword>
<evidence type="ECO:0000313" key="5">
    <source>
        <dbReference type="Proteomes" id="UP001498398"/>
    </source>
</evidence>
<comment type="similarity">
    <text evidence="2">Belongs to the GMC oxidoreductase family.</text>
</comment>
<comment type="caution">
    <text evidence="4">The sequence shown here is derived from an EMBL/GenBank/DDBJ whole genome shotgun (WGS) entry which is preliminary data.</text>
</comment>
<accession>A0ABR1JYV3</accession>
<protein>
    <recommendedName>
        <fullName evidence="3">Glucose-methanol-choline oxidoreductase N-terminal domain-containing protein</fullName>
    </recommendedName>
</protein>
<organism evidence="4 5">
    <name type="scientific">Marasmiellus scandens</name>
    <dbReference type="NCBI Taxonomy" id="2682957"/>
    <lineage>
        <taxon>Eukaryota</taxon>
        <taxon>Fungi</taxon>
        <taxon>Dikarya</taxon>
        <taxon>Basidiomycota</taxon>
        <taxon>Agaricomycotina</taxon>
        <taxon>Agaricomycetes</taxon>
        <taxon>Agaricomycetidae</taxon>
        <taxon>Agaricales</taxon>
        <taxon>Marasmiineae</taxon>
        <taxon>Omphalotaceae</taxon>
        <taxon>Marasmiellus</taxon>
    </lineage>
</organism>
<dbReference type="Gene3D" id="3.50.50.60">
    <property type="entry name" value="FAD/NAD(P)-binding domain"/>
    <property type="match status" value="1"/>
</dbReference>
<dbReference type="Pfam" id="PF00732">
    <property type="entry name" value="GMC_oxred_N"/>
    <property type="match status" value="1"/>
</dbReference>
<dbReference type="PANTHER" id="PTHR11552">
    <property type="entry name" value="GLUCOSE-METHANOL-CHOLINE GMC OXIDOREDUCTASE"/>
    <property type="match status" value="1"/>
</dbReference>
<dbReference type="SUPFAM" id="SSF51905">
    <property type="entry name" value="FAD/NAD(P)-binding domain"/>
    <property type="match status" value="1"/>
</dbReference>
<reference evidence="4 5" key="1">
    <citation type="submission" date="2024-01" db="EMBL/GenBank/DDBJ databases">
        <title>A draft genome for the cacao thread blight pathogen Marasmiellus scandens.</title>
        <authorList>
            <person name="Baruah I.K."/>
            <person name="Leung J."/>
            <person name="Bukari Y."/>
            <person name="Amoako-Attah I."/>
            <person name="Meinhardt L.W."/>
            <person name="Bailey B.A."/>
            <person name="Cohen S.P."/>
        </authorList>
    </citation>
    <scope>NUCLEOTIDE SEQUENCE [LARGE SCALE GENOMIC DNA]</scope>
    <source>
        <strain evidence="4 5">GH-19</strain>
    </source>
</reference>
<feature type="domain" description="Glucose-methanol-choline oxidoreductase N-terminal" evidence="3">
    <location>
        <begin position="284"/>
        <end position="298"/>
    </location>
</feature>
<proteinExistence type="inferred from homology"/>
<evidence type="ECO:0000256" key="1">
    <source>
        <dbReference type="ARBA" id="ARBA00001974"/>
    </source>
</evidence>
<evidence type="ECO:0000313" key="4">
    <source>
        <dbReference type="EMBL" id="KAK7469993.1"/>
    </source>
</evidence>
<evidence type="ECO:0000256" key="2">
    <source>
        <dbReference type="ARBA" id="ARBA00010790"/>
    </source>
</evidence>
<dbReference type="Gene3D" id="3.30.560.10">
    <property type="entry name" value="Glucose Oxidase, domain 3"/>
    <property type="match status" value="1"/>
</dbReference>
<dbReference type="PROSITE" id="PS00624">
    <property type="entry name" value="GMC_OXRED_2"/>
    <property type="match status" value="1"/>
</dbReference>
<dbReference type="SUPFAM" id="SSF54373">
    <property type="entry name" value="FAD-linked reductases, C-terminal domain"/>
    <property type="match status" value="1"/>
</dbReference>
<dbReference type="InterPro" id="IPR007867">
    <property type="entry name" value="GMC_OxRtase_C"/>
</dbReference>
<dbReference type="InterPro" id="IPR000172">
    <property type="entry name" value="GMC_OxRdtase_N"/>
</dbReference>
<comment type="cofactor">
    <cofactor evidence="1">
        <name>FAD</name>
        <dbReference type="ChEBI" id="CHEBI:57692"/>
    </cofactor>
</comment>
<evidence type="ECO:0000259" key="3">
    <source>
        <dbReference type="PROSITE" id="PS00624"/>
    </source>
</evidence>
<dbReference type="PIRSF" id="PIRSF000137">
    <property type="entry name" value="Alcohol_oxidase"/>
    <property type="match status" value="1"/>
</dbReference>
<sequence length="588" mass="64760">MWTFSSSITTKTVEYLHDSYDYIVVGGGNAGCVLARRLSENGGNSVLLVERGDAGDGWLHRTPLPSLHQFSDGKHSSVLESAHNTQLGRLSALVTGLGLGGSTRINGGQYTCGIPAQYNSWNQAVVDREDWSYSDIKQFFKKSETFVGPVPREFHGLDGPLKVGSSENFNFECAEKTFEAARNIGFSCIEDLRSPLAPCTGVNKMHFTVASDGTRQSAYRAYLPKKFVNAMCDTLHICTKTLARKLYSSTSKDSLNVDTVELQDIGNGQIRRISVKKEVILACGALRTPQLLFLSGIGPRRDLEAQNISVVKDLPGVGQHLQDHLLLPVSFYCPLYDSLWAMIRRPHVLLTQLYQYLRHGKGWFLCTMVETEIFGSSKCIQPDGTPTPLTGSQLDSSDPKNLPDFSVMSCCIADPRGENIDQSRGFLGLNAALLQTKSSGRVQLSSTDPNSNPHCEMNYLDSPEDWKALRAALRVAVRLAEEMRASGYPIEDIPNRVPESLDDDTLNKYIRENADTMFHYSSTCRMAPEDADSPGVVNDELRVHGLTNLRICDASVFPDVPATHPQALVYAFAEKCAAMILEAKLDAC</sequence>
<dbReference type="InterPro" id="IPR036188">
    <property type="entry name" value="FAD/NAD-bd_sf"/>
</dbReference>
<dbReference type="InterPro" id="IPR012132">
    <property type="entry name" value="GMC_OxRdtase"/>
</dbReference>
<gene>
    <name evidence="4" type="ORF">VKT23_001428</name>
</gene>